<keyword evidence="2" id="KW-1185">Reference proteome</keyword>
<dbReference type="NCBIfam" id="TIGR01509">
    <property type="entry name" value="HAD-SF-IA-v3"/>
    <property type="match status" value="1"/>
</dbReference>
<dbReference type="SUPFAM" id="SSF56784">
    <property type="entry name" value="HAD-like"/>
    <property type="match status" value="1"/>
</dbReference>
<dbReference type="Proteomes" id="UP000295292">
    <property type="component" value="Unassembled WGS sequence"/>
</dbReference>
<gene>
    <name evidence="1" type="ORF">CLV99_0949</name>
</gene>
<evidence type="ECO:0000313" key="1">
    <source>
        <dbReference type="EMBL" id="TDQ79508.1"/>
    </source>
</evidence>
<dbReference type="SFLD" id="SFLDG01129">
    <property type="entry name" value="C1.5:_HAD__Beta-PGM__Phosphata"/>
    <property type="match status" value="1"/>
</dbReference>
<dbReference type="RefSeq" id="WP_133583300.1">
    <property type="nucleotide sequence ID" value="NZ_SNYV01000011.1"/>
</dbReference>
<dbReference type="EMBL" id="SNYV01000011">
    <property type="protein sequence ID" value="TDQ79508.1"/>
    <property type="molecule type" value="Genomic_DNA"/>
</dbReference>
<dbReference type="InterPro" id="IPR023214">
    <property type="entry name" value="HAD_sf"/>
</dbReference>
<protein>
    <submittedName>
        <fullName evidence="1">Putative hydrolase of the HAD superfamily</fullName>
    </submittedName>
</protein>
<dbReference type="InterPro" id="IPR006439">
    <property type="entry name" value="HAD-SF_hydro_IA"/>
</dbReference>
<sequence length="210" mass="24064">MQKIENIILDYGNVIFMIDFVKSQDAFTQLGIPSANEIFAHHGQIALFDDFDKGIATPDDFREGIRKLTGNFELTDLEIDTAWNALLIGVPTGKHELLLELKAKFRTFLLSNNNAIHYAYCMQHIQETYGIKDNTVFFEQTYYSHLMGMRKPDQEIFQFILEENGLIPEHTLFVDDSPHHLATASSLGIHTALCTKDNPLEKIMKDWKLV</sequence>
<accession>A0A4R6WL62</accession>
<dbReference type="PANTHER" id="PTHR43611:SF3">
    <property type="entry name" value="FLAVIN MONONUCLEOTIDE HYDROLASE 1, CHLOROPLATIC"/>
    <property type="match status" value="1"/>
</dbReference>
<dbReference type="SFLD" id="SFLDS00003">
    <property type="entry name" value="Haloacid_Dehalogenase"/>
    <property type="match status" value="1"/>
</dbReference>
<keyword evidence="1" id="KW-0378">Hydrolase</keyword>
<dbReference type="CDD" id="cd02603">
    <property type="entry name" value="HAD_sEH-N_like"/>
    <property type="match status" value="1"/>
</dbReference>
<dbReference type="InterPro" id="IPR036412">
    <property type="entry name" value="HAD-like_sf"/>
</dbReference>
<organism evidence="1 2">
    <name type="scientific">Sphingobacterium yanglingense</name>
    <dbReference type="NCBI Taxonomy" id="1437280"/>
    <lineage>
        <taxon>Bacteria</taxon>
        <taxon>Pseudomonadati</taxon>
        <taxon>Bacteroidota</taxon>
        <taxon>Sphingobacteriia</taxon>
        <taxon>Sphingobacteriales</taxon>
        <taxon>Sphingobacteriaceae</taxon>
        <taxon>Sphingobacterium</taxon>
    </lineage>
</organism>
<dbReference type="InterPro" id="IPR023198">
    <property type="entry name" value="PGP-like_dom2"/>
</dbReference>
<evidence type="ECO:0000313" key="2">
    <source>
        <dbReference type="Proteomes" id="UP000295292"/>
    </source>
</evidence>
<proteinExistence type="predicted"/>
<dbReference type="PANTHER" id="PTHR43611">
    <property type="entry name" value="ALPHA-D-GLUCOSE 1-PHOSPHATE PHOSPHATASE"/>
    <property type="match status" value="1"/>
</dbReference>
<dbReference type="Gene3D" id="1.10.150.240">
    <property type="entry name" value="Putative phosphatase, domain 2"/>
    <property type="match status" value="1"/>
</dbReference>
<reference evidence="1 2" key="1">
    <citation type="submission" date="2019-03" db="EMBL/GenBank/DDBJ databases">
        <title>Genomic Encyclopedia of Archaeal and Bacterial Type Strains, Phase II (KMG-II): from individual species to whole genera.</title>
        <authorList>
            <person name="Goeker M."/>
        </authorList>
    </citation>
    <scope>NUCLEOTIDE SEQUENCE [LARGE SCALE GENOMIC DNA]</scope>
    <source>
        <strain evidence="1 2">DSM 28353</strain>
    </source>
</reference>
<comment type="caution">
    <text evidence="1">The sequence shown here is derived from an EMBL/GenBank/DDBJ whole genome shotgun (WGS) entry which is preliminary data.</text>
</comment>
<dbReference type="Gene3D" id="3.40.50.1000">
    <property type="entry name" value="HAD superfamily/HAD-like"/>
    <property type="match status" value="1"/>
</dbReference>
<dbReference type="AlphaFoldDB" id="A0A4R6WL62"/>
<dbReference type="OrthoDB" id="9797415at2"/>
<dbReference type="Pfam" id="PF00702">
    <property type="entry name" value="Hydrolase"/>
    <property type="match status" value="1"/>
</dbReference>
<name>A0A4R6WL62_9SPHI</name>
<dbReference type="GO" id="GO:0016787">
    <property type="term" value="F:hydrolase activity"/>
    <property type="evidence" value="ECO:0007669"/>
    <property type="project" value="UniProtKB-KW"/>
</dbReference>